<organism evidence="2 3">
    <name type="scientific">Malassezia nana</name>
    <dbReference type="NCBI Taxonomy" id="180528"/>
    <lineage>
        <taxon>Eukaryota</taxon>
        <taxon>Fungi</taxon>
        <taxon>Dikarya</taxon>
        <taxon>Basidiomycota</taxon>
        <taxon>Ustilaginomycotina</taxon>
        <taxon>Malasseziomycetes</taxon>
        <taxon>Malasseziales</taxon>
        <taxon>Malasseziaceae</taxon>
        <taxon>Malassezia</taxon>
    </lineage>
</organism>
<evidence type="ECO:0000256" key="1">
    <source>
        <dbReference type="SAM" id="MobiDB-lite"/>
    </source>
</evidence>
<feature type="compositionally biased region" description="Basic and acidic residues" evidence="1">
    <location>
        <begin position="198"/>
        <end position="209"/>
    </location>
</feature>
<dbReference type="EMBL" id="CP119898">
    <property type="protein sequence ID" value="WFD28651.1"/>
    <property type="molecule type" value="Genomic_DNA"/>
</dbReference>
<name>A0AAF0ETR7_9BASI</name>
<feature type="region of interest" description="Disordered" evidence="1">
    <location>
        <begin position="150"/>
        <end position="209"/>
    </location>
</feature>
<evidence type="ECO:0000313" key="2">
    <source>
        <dbReference type="EMBL" id="WFD28651.1"/>
    </source>
</evidence>
<reference evidence="2" key="1">
    <citation type="submission" date="2023-03" db="EMBL/GenBank/DDBJ databases">
        <title>Mating type loci evolution in Malassezia.</title>
        <authorList>
            <person name="Coelho M.A."/>
        </authorList>
    </citation>
    <scope>NUCLEOTIDE SEQUENCE</scope>
    <source>
        <strain evidence="2">CBS 9557</strain>
    </source>
</reference>
<accession>A0AAF0ETR7</accession>
<dbReference type="SUPFAM" id="SSF56019">
    <property type="entry name" value="The spindle assembly checkpoint protein mad2"/>
    <property type="match status" value="1"/>
</dbReference>
<feature type="compositionally biased region" description="Polar residues" evidence="1">
    <location>
        <begin position="150"/>
        <end position="160"/>
    </location>
</feature>
<protein>
    <submittedName>
        <fullName evidence="2">Uncharacterized protein</fullName>
    </submittedName>
</protein>
<dbReference type="AlphaFoldDB" id="A0AAF0ETR7"/>
<dbReference type="Proteomes" id="UP001213623">
    <property type="component" value="Chromosome 7"/>
</dbReference>
<evidence type="ECO:0000313" key="3">
    <source>
        <dbReference type="Proteomes" id="UP001213623"/>
    </source>
</evidence>
<gene>
    <name evidence="2" type="ORF">MNAN1_003664</name>
</gene>
<proteinExistence type="predicted"/>
<keyword evidence="3" id="KW-1185">Reference proteome</keyword>
<dbReference type="InterPro" id="IPR036570">
    <property type="entry name" value="HORMA_dom_sf"/>
</dbReference>
<sequence>MASLAGPDPGRDRVQDGPMTYNETIVECAIHTILAVRQVYPSELFTRQAVVALYYEDAPDEPNALERYVFLFQMLCANADRRDRDWRAKRRREAEIPADGVPFAANAHDTNKAVLSTTGLTEREPAASVLHPLKTLESGVINVRGVAELSSQTTEPSASWQRDLDDPALADGVSPHEVPMRRRKLYAQADDSDESMADDSRDSRDEDEL</sequence>